<sequence length="177" mass="20616">TRKMPEPDEVLPVPSDHCPECGCDPGVPKGFETVTVEELPPPQKIKVTQYELYTYECPHCGLKFTSKHKDCPQKGIFGVNLLTQITTLKYHLRGVLRKIQDYLKYVYDFDISSTGIHDVLLRVGEACKHEYRKIQQRLRMANWVYEDETGIRVNGENWWLWVFRSDNDDVLVVIRDS</sequence>
<reference evidence="3" key="1">
    <citation type="journal article" date="2014" name="Front. Microbiol.">
        <title>High frequency of phylogenetically diverse reductive dehalogenase-homologous genes in deep subseafloor sedimentary metagenomes.</title>
        <authorList>
            <person name="Kawai M."/>
            <person name="Futagami T."/>
            <person name="Toyoda A."/>
            <person name="Takaki Y."/>
            <person name="Nishi S."/>
            <person name="Hori S."/>
            <person name="Arai W."/>
            <person name="Tsubouchi T."/>
            <person name="Morono Y."/>
            <person name="Uchiyama I."/>
            <person name="Ito T."/>
            <person name="Fujiyama A."/>
            <person name="Inagaki F."/>
            <person name="Takami H."/>
        </authorList>
    </citation>
    <scope>NUCLEOTIDE SEQUENCE</scope>
    <source>
        <strain evidence="3">Expedition CK06-06</strain>
    </source>
</reference>
<name>X1MUM4_9ZZZZ</name>
<dbReference type="Pfam" id="PF13005">
    <property type="entry name" value="zf-IS66"/>
    <property type="match status" value="1"/>
</dbReference>
<evidence type="ECO:0000259" key="1">
    <source>
        <dbReference type="Pfam" id="PF03050"/>
    </source>
</evidence>
<feature type="non-terminal residue" evidence="3">
    <location>
        <position position="1"/>
    </location>
</feature>
<protein>
    <submittedName>
        <fullName evidence="3">Uncharacterized protein</fullName>
    </submittedName>
</protein>
<feature type="domain" description="Transposase IS66 central" evidence="1">
    <location>
        <begin position="74"/>
        <end position="168"/>
    </location>
</feature>
<evidence type="ECO:0000259" key="2">
    <source>
        <dbReference type="Pfam" id="PF13005"/>
    </source>
</evidence>
<dbReference type="PANTHER" id="PTHR33678:SF1">
    <property type="entry name" value="BLL1576 PROTEIN"/>
    <property type="match status" value="1"/>
</dbReference>
<comment type="caution">
    <text evidence="3">The sequence shown here is derived from an EMBL/GenBank/DDBJ whole genome shotgun (WGS) entry which is preliminary data.</text>
</comment>
<feature type="domain" description="Transposase IS66 zinc-finger binding" evidence="2">
    <location>
        <begin position="16"/>
        <end position="61"/>
    </location>
</feature>
<dbReference type="InterPro" id="IPR052344">
    <property type="entry name" value="Transposase-related"/>
</dbReference>
<organism evidence="3">
    <name type="scientific">marine sediment metagenome</name>
    <dbReference type="NCBI Taxonomy" id="412755"/>
    <lineage>
        <taxon>unclassified sequences</taxon>
        <taxon>metagenomes</taxon>
        <taxon>ecological metagenomes</taxon>
    </lineage>
</organism>
<gene>
    <name evidence="3" type="ORF">S06H3_23725</name>
</gene>
<evidence type="ECO:0000313" key="3">
    <source>
        <dbReference type="EMBL" id="GAI10064.1"/>
    </source>
</evidence>
<dbReference type="InterPro" id="IPR004291">
    <property type="entry name" value="Transposase_IS66_central"/>
</dbReference>
<proteinExistence type="predicted"/>
<accession>X1MUM4</accession>
<dbReference type="EMBL" id="BARV01012968">
    <property type="protein sequence ID" value="GAI10064.1"/>
    <property type="molecule type" value="Genomic_DNA"/>
</dbReference>
<dbReference type="Pfam" id="PF03050">
    <property type="entry name" value="DDE_Tnp_IS66"/>
    <property type="match status" value="1"/>
</dbReference>
<dbReference type="AlphaFoldDB" id="X1MUM4"/>
<dbReference type="PANTHER" id="PTHR33678">
    <property type="entry name" value="BLL1576 PROTEIN"/>
    <property type="match status" value="1"/>
</dbReference>
<dbReference type="InterPro" id="IPR024474">
    <property type="entry name" value="Znf_dom_IS66"/>
</dbReference>
<feature type="non-terminal residue" evidence="3">
    <location>
        <position position="177"/>
    </location>
</feature>